<dbReference type="AlphaFoldDB" id="A0A7C4JLX4"/>
<protein>
    <submittedName>
        <fullName evidence="2">Uncharacterized protein</fullName>
    </submittedName>
</protein>
<evidence type="ECO:0000313" key="2">
    <source>
        <dbReference type="EMBL" id="HGQ73621.1"/>
    </source>
</evidence>
<reference evidence="2" key="1">
    <citation type="journal article" date="2020" name="mSystems">
        <title>Genome- and Community-Level Interaction Insights into Carbon Utilization and Element Cycling Functions of Hydrothermarchaeota in Hydrothermal Sediment.</title>
        <authorList>
            <person name="Zhou Z."/>
            <person name="Liu Y."/>
            <person name="Xu W."/>
            <person name="Pan J."/>
            <person name="Luo Z.H."/>
            <person name="Li M."/>
        </authorList>
    </citation>
    <scope>NUCLEOTIDE SEQUENCE [LARGE SCALE GENOMIC DNA]</scope>
    <source>
        <strain evidence="1">SpSt-638</strain>
        <strain evidence="2">SpSt-648</strain>
    </source>
</reference>
<sequence length="198" mass="22347">METIFNNQYIGQVSGVSTSPLGSVLGKFIIYRLRDKNEVYNDMRIIKCIVENKIECSNSTIIHIAGNTIEFNISDETLVVFETHSSTRIICSGIQYQFHQWGSTSYQLWLFEKGSNVCLLLGNVNLVELTNGVILVKETGEDIDIDYAIINYVQNTVSKLGLIILLSKKVMDNICFKNITSYSTLNSIRKCLEKVVES</sequence>
<gene>
    <name evidence="1" type="ORF">ENU09_00545</name>
    <name evidence="2" type="ORF">ENU20_00880</name>
</gene>
<proteinExistence type="predicted"/>
<evidence type="ECO:0000313" key="1">
    <source>
        <dbReference type="EMBL" id="HGQ59205.1"/>
    </source>
</evidence>
<dbReference type="EMBL" id="DTBP01000010">
    <property type="protein sequence ID" value="HGQ73621.1"/>
    <property type="molecule type" value="Genomic_DNA"/>
</dbReference>
<accession>A0A7C4JLX4</accession>
<dbReference type="EMBL" id="DTBE01000015">
    <property type="protein sequence ID" value="HGQ59205.1"/>
    <property type="molecule type" value="Genomic_DNA"/>
</dbReference>
<comment type="caution">
    <text evidence="2">The sequence shown here is derived from an EMBL/GenBank/DDBJ whole genome shotgun (WGS) entry which is preliminary data.</text>
</comment>
<organism evidence="2">
    <name type="scientific">Staphylothermus marinus</name>
    <dbReference type="NCBI Taxonomy" id="2280"/>
    <lineage>
        <taxon>Archaea</taxon>
        <taxon>Thermoproteota</taxon>
        <taxon>Thermoprotei</taxon>
        <taxon>Desulfurococcales</taxon>
        <taxon>Desulfurococcaceae</taxon>
        <taxon>Staphylothermus</taxon>
    </lineage>
</organism>
<name>A0A7C4JLX4_STAMA</name>